<protein>
    <submittedName>
        <fullName evidence="8">ABC transporter permease</fullName>
    </submittedName>
</protein>
<keyword evidence="4 6" id="KW-1133">Transmembrane helix</keyword>
<dbReference type="Proteomes" id="UP000886724">
    <property type="component" value="Unassembled WGS sequence"/>
</dbReference>
<evidence type="ECO:0000256" key="6">
    <source>
        <dbReference type="SAM" id="Phobius"/>
    </source>
</evidence>
<feature type="transmembrane region" description="Helical" evidence="6">
    <location>
        <begin position="12"/>
        <end position="32"/>
    </location>
</feature>
<evidence type="ECO:0000256" key="4">
    <source>
        <dbReference type="ARBA" id="ARBA00022989"/>
    </source>
</evidence>
<feature type="transmembrane region" description="Helical" evidence="6">
    <location>
        <begin position="351"/>
        <end position="372"/>
    </location>
</feature>
<evidence type="ECO:0000259" key="7">
    <source>
        <dbReference type="Pfam" id="PF12698"/>
    </source>
</evidence>
<keyword evidence="3 6" id="KW-0812">Transmembrane</keyword>
<dbReference type="InterPro" id="IPR013525">
    <property type="entry name" value="ABC2_TM"/>
</dbReference>
<evidence type="ECO:0000256" key="1">
    <source>
        <dbReference type="ARBA" id="ARBA00004651"/>
    </source>
</evidence>
<dbReference type="InterPro" id="IPR051449">
    <property type="entry name" value="ABC-2_transporter_component"/>
</dbReference>
<feature type="domain" description="ABC-2 type transporter transmembrane" evidence="7">
    <location>
        <begin position="19"/>
        <end position="371"/>
    </location>
</feature>
<name>A0A9D1XNS6_9FIRM</name>
<accession>A0A9D1XNS6</accession>
<proteinExistence type="predicted"/>
<feature type="transmembrane region" description="Helical" evidence="6">
    <location>
        <begin position="229"/>
        <end position="252"/>
    </location>
</feature>
<dbReference type="GO" id="GO:0005886">
    <property type="term" value="C:plasma membrane"/>
    <property type="evidence" value="ECO:0007669"/>
    <property type="project" value="UniProtKB-SubCell"/>
</dbReference>
<comment type="subcellular location">
    <subcellularLocation>
        <location evidence="1">Cell membrane</location>
        <topology evidence="1">Multi-pass membrane protein</topology>
    </subcellularLocation>
</comment>
<feature type="transmembrane region" description="Helical" evidence="6">
    <location>
        <begin position="292"/>
        <end position="312"/>
    </location>
</feature>
<evidence type="ECO:0000313" key="9">
    <source>
        <dbReference type="Proteomes" id="UP000886724"/>
    </source>
</evidence>
<dbReference type="GO" id="GO:0140359">
    <property type="term" value="F:ABC-type transporter activity"/>
    <property type="evidence" value="ECO:0007669"/>
    <property type="project" value="InterPro"/>
</dbReference>
<feature type="transmembrane region" description="Helical" evidence="6">
    <location>
        <begin position="258"/>
        <end position="280"/>
    </location>
</feature>
<dbReference type="Gene3D" id="3.40.1710.10">
    <property type="entry name" value="abc type-2 transporter like domain"/>
    <property type="match status" value="1"/>
</dbReference>
<evidence type="ECO:0000256" key="5">
    <source>
        <dbReference type="ARBA" id="ARBA00023136"/>
    </source>
</evidence>
<comment type="caution">
    <text evidence="8">The sequence shown here is derived from an EMBL/GenBank/DDBJ whole genome shotgun (WGS) entry which is preliminary data.</text>
</comment>
<dbReference type="EMBL" id="DXET01000292">
    <property type="protein sequence ID" value="HIX82847.1"/>
    <property type="molecule type" value="Genomic_DNA"/>
</dbReference>
<sequence length="382" mass="43537">MIVFKKYLKVANTYTPLILLYTVIFLVMTIFVGTFNSSSIDYQATDINVAIINHDSNTWLIDSLKDYVGDNGNLVELQDNEEALRDALFYRKVDYIMIIPEDYTNDFIAGKNVDIETMELPDAYNSVYSKNLLNRFLNTANLYLQAGVDENQISTLIKQDLSNKADVSMLEQKSDVDFTMVTTYYNFLNYMLLTIAIVIISMVMVSFNEEKIMRRNLIAPISYKKMNRQLLLGNCTLGLLLWLLYISISFILYPKAMFTINGALLVLNSFALLIFIKVLSFLITKITSNREILSGIGNVFSLGSSFLCGAFVPQSMLSPLVLTIGKCLPSYWFIKANNEIVKLTSFTLESLLPIFIDIIIILGFALIAYILMQFISRWQLKR</sequence>
<evidence type="ECO:0000256" key="2">
    <source>
        <dbReference type="ARBA" id="ARBA00022475"/>
    </source>
</evidence>
<evidence type="ECO:0000313" key="8">
    <source>
        <dbReference type="EMBL" id="HIX82847.1"/>
    </source>
</evidence>
<gene>
    <name evidence="8" type="ORF">H9980_12905</name>
</gene>
<keyword evidence="2" id="KW-1003">Cell membrane</keyword>
<dbReference type="AlphaFoldDB" id="A0A9D1XNS6"/>
<dbReference type="PANTHER" id="PTHR30294">
    <property type="entry name" value="MEMBRANE COMPONENT OF ABC TRANSPORTER YHHJ-RELATED"/>
    <property type="match status" value="1"/>
</dbReference>
<reference evidence="8" key="2">
    <citation type="submission" date="2021-04" db="EMBL/GenBank/DDBJ databases">
        <authorList>
            <person name="Gilroy R."/>
        </authorList>
    </citation>
    <scope>NUCLEOTIDE SEQUENCE</scope>
    <source>
        <strain evidence="8">ChiGjej1B1-14440</strain>
    </source>
</reference>
<organism evidence="8 9">
    <name type="scientific">Candidatus Erysipelatoclostridium merdavium</name>
    <dbReference type="NCBI Taxonomy" id="2838566"/>
    <lineage>
        <taxon>Bacteria</taxon>
        <taxon>Bacillati</taxon>
        <taxon>Bacillota</taxon>
        <taxon>Erysipelotrichia</taxon>
        <taxon>Erysipelotrichales</taxon>
        <taxon>Erysipelotrichales incertae sedis</taxon>
    </lineage>
</organism>
<dbReference type="Pfam" id="PF12698">
    <property type="entry name" value="ABC2_membrane_3"/>
    <property type="match status" value="1"/>
</dbReference>
<reference evidence="8" key="1">
    <citation type="journal article" date="2021" name="PeerJ">
        <title>Extensive microbial diversity within the chicken gut microbiome revealed by metagenomics and culture.</title>
        <authorList>
            <person name="Gilroy R."/>
            <person name="Ravi A."/>
            <person name="Getino M."/>
            <person name="Pursley I."/>
            <person name="Horton D.L."/>
            <person name="Alikhan N.F."/>
            <person name="Baker D."/>
            <person name="Gharbi K."/>
            <person name="Hall N."/>
            <person name="Watson M."/>
            <person name="Adriaenssens E.M."/>
            <person name="Foster-Nyarko E."/>
            <person name="Jarju S."/>
            <person name="Secka A."/>
            <person name="Antonio M."/>
            <person name="Oren A."/>
            <person name="Chaudhuri R.R."/>
            <person name="La Ragione R."/>
            <person name="Hildebrand F."/>
            <person name="Pallen M.J."/>
        </authorList>
    </citation>
    <scope>NUCLEOTIDE SEQUENCE</scope>
    <source>
        <strain evidence="8">ChiGjej1B1-14440</strain>
    </source>
</reference>
<dbReference type="PANTHER" id="PTHR30294:SF29">
    <property type="entry name" value="MULTIDRUG ABC TRANSPORTER PERMEASE YBHS-RELATED"/>
    <property type="match status" value="1"/>
</dbReference>
<evidence type="ECO:0000256" key="3">
    <source>
        <dbReference type="ARBA" id="ARBA00022692"/>
    </source>
</evidence>
<feature type="transmembrane region" description="Helical" evidence="6">
    <location>
        <begin position="187"/>
        <end position="208"/>
    </location>
</feature>
<keyword evidence="5 6" id="KW-0472">Membrane</keyword>